<dbReference type="Pfam" id="PF12587">
    <property type="entry name" value="DUF3761"/>
    <property type="match status" value="1"/>
</dbReference>
<proteinExistence type="predicted"/>
<dbReference type="InterPro" id="IPR022236">
    <property type="entry name" value="DUF3761"/>
</dbReference>
<evidence type="ECO:0000256" key="1">
    <source>
        <dbReference type="SAM" id="MobiDB-lite"/>
    </source>
</evidence>
<reference evidence="3" key="1">
    <citation type="submission" date="2023-06" db="EMBL/GenBank/DDBJ databases">
        <title>Identification of two novel mycobacterium reveal diversities and complexities of Mycobacterium gordonae clade.</title>
        <authorList>
            <person name="Matsumoto Y."/>
            <person name="Nakamura S."/>
            <person name="Motooka D."/>
            <person name="Fukushima K."/>
        </authorList>
    </citation>
    <scope>NUCLEOTIDE SEQUENCE</scope>
    <source>
        <strain evidence="3">TY812</strain>
    </source>
</reference>
<keyword evidence="2" id="KW-0732">Signal</keyword>
<comment type="caution">
    <text evidence="3">The sequence shown here is derived from an EMBL/GenBank/DDBJ whole genome shotgun (WGS) entry which is preliminary data.</text>
</comment>
<dbReference type="Proteomes" id="UP001229081">
    <property type="component" value="Unassembled WGS sequence"/>
</dbReference>
<evidence type="ECO:0000313" key="3">
    <source>
        <dbReference type="EMBL" id="MDP7734082.1"/>
    </source>
</evidence>
<feature type="region of interest" description="Disordered" evidence="1">
    <location>
        <begin position="50"/>
        <end position="106"/>
    </location>
</feature>
<dbReference type="AlphaFoldDB" id="A0A4R5WUG9"/>
<evidence type="ECO:0000256" key="2">
    <source>
        <dbReference type="SAM" id="SignalP"/>
    </source>
</evidence>
<evidence type="ECO:0000313" key="4">
    <source>
        <dbReference type="Proteomes" id="UP001229081"/>
    </source>
</evidence>
<dbReference type="RefSeq" id="WP_133434988.1">
    <property type="nucleotide sequence ID" value="NZ_JAUFSA010000001.1"/>
</dbReference>
<name>A0A4R5WUG9_9MYCO</name>
<feature type="signal peptide" evidence="2">
    <location>
        <begin position="1"/>
        <end position="21"/>
    </location>
</feature>
<feature type="compositionally biased region" description="Polar residues" evidence="1">
    <location>
        <begin position="72"/>
        <end position="81"/>
    </location>
</feature>
<gene>
    <name evidence="3" type="ORF">QXL92_04885</name>
</gene>
<organism evidence="3 4">
    <name type="scientific">Mycobacterium paragordonae</name>
    <dbReference type="NCBI Taxonomy" id="1389713"/>
    <lineage>
        <taxon>Bacteria</taxon>
        <taxon>Bacillati</taxon>
        <taxon>Actinomycetota</taxon>
        <taxon>Actinomycetes</taxon>
        <taxon>Mycobacteriales</taxon>
        <taxon>Mycobacteriaceae</taxon>
        <taxon>Mycobacterium</taxon>
    </lineage>
</organism>
<sequence length="106" mass="10778">MFRALAGAGVLAVAISCPVVASGLVATSGHESPAPIAQCQPGYYQNSSGNCVERPDQNPSGGTAICRDGTESHSQSRSGTCSGHGGVSHWSGWTARHVSSPDRLAI</sequence>
<protein>
    <submittedName>
        <fullName evidence="3">DUF3761 domain-containing protein</fullName>
    </submittedName>
</protein>
<accession>A0A4R5WUG9</accession>
<dbReference type="EMBL" id="JAUFSA010000001">
    <property type="protein sequence ID" value="MDP7734082.1"/>
    <property type="molecule type" value="Genomic_DNA"/>
</dbReference>
<feature type="chain" id="PRO_5043195127" evidence="2">
    <location>
        <begin position="22"/>
        <end position="106"/>
    </location>
</feature>
<dbReference type="PROSITE" id="PS51257">
    <property type="entry name" value="PROKAR_LIPOPROTEIN"/>
    <property type="match status" value="1"/>
</dbReference>